<feature type="transmembrane region" description="Helical" evidence="1">
    <location>
        <begin position="403"/>
        <end position="425"/>
    </location>
</feature>
<organism evidence="4 5">
    <name type="scientific">Alloalcanivorax profundimaris</name>
    <dbReference type="NCBI Taxonomy" id="2735259"/>
    <lineage>
        <taxon>Bacteria</taxon>
        <taxon>Pseudomonadati</taxon>
        <taxon>Pseudomonadota</taxon>
        <taxon>Gammaproteobacteria</taxon>
        <taxon>Oceanospirillales</taxon>
        <taxon>Alcanivoracaceae</taxon>
        <taxon>Alloalcanivorax</taxon>
    </lineage>
</organism>
<dbReference type="PANTHER" id="PTHR39084">
    <property type="entry name" value="MEMBRANE PROTEIN-RELATED"/>
    <property type="match status" value="1"/>
</dbReference>
<keyword evidence="5" id="KW-1185">Reference proteome</keyword>
<dbReference type="InterPro" id="IPR025105">
    <property type="entry name" value="DUF4010"/>
</dbReference>
<keyword evidence="1" id="KW-0812">Transmembrane</keyword>
<evidence type="ECO:0000256" key="1">
    <source>
        <dbReference type="SAM" id="Phobius"/>
    </source>
</evidence>
<feature type="transmembrane region" description="Helical" evidence="1">
    <location>
        <begin position="213"/>
        <end position="233"/>
    </location>
</feature>
<feature type="transmembrane region" description="Helical" evidence="1">
    <location>
        <begin position="51"/>
        <end position="84"/>
    </location>
</feature>
<feature type="transmembrane region" description="Helical" evidence="1">
    <location>
        <begin position="104"/>
        <end position="135"/>
    </location>
</feature>
<dbReference type="RefSeq" id="WP_194865407.1">
    <property type="nucleotide sequence ID" value="NZ_ARXX01000036.1"/>
</dbReference>
<feature type="transmembrane region" description="Helical" evidence="1">
    <location>
        <begin position="343"/>
        <end position="365"/>
    </location>
</feature>
<sequence length="426" mass="44968">MNQLLNDLPNDAATLMGLGLALVLGLLVGIQRGWRDRDQTAGQRVAGVRTHALVGLLGGVCAVLVPSIGAPILPVAFVTLALIATLATGLRAYRVSDYSITGLVGLLLTFLVGVLVILESAAVAAAVAVITTIVLDNKKEAHDLLRRLEERELDAALKLLLISVVILPMLPNQGYGPGGMINPYEIWWMVVLIASISFLGYFAVKVGGTRRGLLFTSVFAGLSSSTALTLHFARLSRRSPALSPLLAAGILLACGTMFPRILIYCLLINRELLPTLAVPILTMAGVLYASALIFTLRHRGDISLEQPALTQNPLELKSALFFGLLLLAILFLGALLQEWLGDAGIYLLAASSGVADVDAITLSLTRLSRQGLALPTAVTAIVLATVVNNLVKTGMAVFIGGWRLGRSILLPMAVALGGGLLIAWLP</sequence>
<keyword evidence="1" id="KW-0472">Membrane</keyword>
<evidence type="ECO:0008006" key="6">
    <source>
        <dbReference type="Google" id="ProtNLM"/>
    </source>
</evidence>
<keyword evidence="1" id="KW-1133">Transmembrane helix</keyword>
<evidence type="ECO:0000259" key="3">
    <source>
        <dbReference type="Pfam" id="PF13194"/>
    </source>
</evidence>
<evidence type="ECO:0000313" key="5">
    <source>
        <dbReference type="Proteomes" id="UP000662703"/>
    </source>
</evidence>
<dbReference type="InterPro" id="IPR049177">
    <property type="entry name" value="MgtC_SapB_SrpB_YhiD_N"/>
</dbReference>
<dbReference type="EMBL" id="ARXX01000036">
    <property type="protein sequence ID" value="MBF5057091.1"/>
    <property type="molecule type" value="Genomic_DNA"/>
</dbReference>
<gene>
    <name evidence="4" type="ORF">Y5W_02385</name>
</gene>
<dbReference type="PANTHER" id="PTHR39084:SF1">
    <property type="entry name" value="DUF4010 DOMAIN-CONTAINING PROTEIN"/>
    <property type="match status" value="1"/>
</dbReference>
<feature type="transmembrane region" description="Helical" evidence="1">
    <location>
        <begin position="276"/>
        <end position="296"/>
    </location>
</feature>
<feature type="domain" description="MgtC/SapB/SrpB/YhiD N-terminal" evidence="2">
    <location>
        <begin position="18"/>
        <end position="143"/>
    </location>
</feature>
<accession>A0ABS0ASI3</accession>
<dbReference type="Proteomes" id="UP000662703">
    <property type="component" value="Unassembled WGS sequence"/>
</dbReference>
<feature type="transmembrane region" description="Helical" evidence="1">
    <location>
        <begin position="371"/>
        <end position="391"/>
    </location>
</feature>
<feature type="transmembrane region" description="Helical" evidence="1">
    <location>
        <begin position="245"/>
        <end position="269"/>
    </location>
</feature>
<protein>
    <recommendedName>
        <fullName evidence="6">DUF4010 domain-containing protein</fullName>
    </recommendedName>
</protein>
<feature type="transmembrane region" description="Helical" evidence="1">
    <location>
        <begin position="316"/>
        <end position="336"/>
    </location>
</feature>
<dbReference type="Pfam" id="PF13194">
    <property type="entry name" value="DUF4010"/>
    <property type="match status" value="1"/>
</dbReference>
<feature type="transmembrane region" description="Helical" evidence="1">
    <location>
        <begin position="186"/>
        <end position="204"/>
    </location>
</feature>
<feature type="transmembrane region" description="Helical" evidence="1">
    <location>
        <begin position="12"/>
        <end position="30"/>
    </location>
</feature>
<evidence type="ECO:0000259" key="2">
    <source>
        <dbReference type="Pfam" id="PF02308"/>
    </source>
</evidence>
<feature type="domain" description="DUF4010" evidence="3">
    <location>
        <begin position="191"/>
        <end position="400"/>
    </location>
</feature>
<evidence type="ECO:0000313" key="4">
    <source>
        <dbReference type="EMBL" id="MBF5057091.1"/>
    </source>
</evidence>
<name>A0ABS0ASI3_9GAMM</name>
<dbReference type="Pfam" id="PF02308">
    <property type="entry name" value="MgtC"/>
    <property type="match status" value="1"/>
</dbReference>
<reference evidence="4 5" key="1">
    <citation type="submission" date="2012-09" db="EMBL/GenBank/DDBJ databases">
        <title>Genome Sequence of alkane-degrading Bacterium Alcanivorax sp. 521-1.</title>
        <authorList>
            <person name="Lai Q."/>
            <person name="Shao Z."/>
        </authorList>
    </citation>
    <scope>NUCLEOTIDE SEQUENCE [LARGE SCALE GENOMIC DNA]</scope>
    <source>
        <strain evidence="4 5">521-1</strain>
    </source>
</reference>
<comment type="caution">
    <text evidence="4">The sequence shown here is derived from an EMBL/GenBank/DDBJ whole genome shotgun (WGS) entry which is preliminary data.</text>
</comment>
<proteinExistence type="predicted"/>